<dbReference type="AlphaFoldDB" id="A0AAW2G9Y8"/>
<accession>A0AAW2G9Y8</accession>
<protein>
    <submittedName>
        <fullName evidence="2">Uncharacterized protein</fullName>
    </submittedName>
</protein>
<name>A0AAW2G9Y8_9HYME</name>
<evidence type="ECO:0000313" key="3">
    <source>
        <dbReference type="Proteomes" id="UP001430953"/>
    </source>
</evidence>
<evidence type="ECO:0000256" key="1">
    <source>
        <dbReference type="SAM" id="MobiDB-lite"/>
    </source>
</evidence>
<feature type="region of interest" description="Disordered" evidence="1">
    <location>
        <begin position="131"/>
        <end position="182"/>
    </location>
</feature>
<comment type="caution">
    <text evidence="2">The sequence shown here is derived from an EMBL/GenBank/DDBJ whole genome shotgun (WGS) entry which is preliminary data.</text>
</comment>
<dbReference type="EMBL" id="JADYXP020000004">
    <property type="protein sequence ID" value="KAL0125031.1"/>
    <property type="molecule type" value="Genomic_DNA"/>
</dbReference>
<dbReference type="Proteomes" id="UP001430953">
    <property type="component" value="Unassembled WGS sequence"/>
</dbReference>
<sequence length="182" mass="20450">MQHLRVRNLTPSPTYLNGTYETIYQPTQLTPMKTATKTAQTQTFTNRMSYPMNLTRQQPIENLRPVPTGSPSHLNLVNSTPSRLIKNTITYTAPDITQTASRCESLFPVSQPNDKSLIYSSFNIDSHLFPPNSQPSSKPENYHPFADLDLPTSISCQPTTVPHPEENPSTFVSNNNLPNSRF</sequence>
<proteinExistence type="predicted"/>
<organism evidence="2 3">
    <name type="scientific">Cardiocondyla obscurior</name>
    <dbReference type="NCBI Taxonomy" id="286306"/>
    <lineage>
        <taxon>Eukaryota</taxon>
        <taxon>Metazoa</taxon>
        <taxon>Ecdysozoa</taxon>
        <taxon>Arthropoda</taxon>
        <taxon>Hexapoda</taxon>
        <taxon>Insecta</taxon>
        <taxon>Pterygota</taxon>
        <taxon>Neoptera</taxon>
        <taxon>Endopterygota</taxon>
        <taxon>Hymenoptera</taxon>
        <taxon>Apocrita</taxon>
        <taxon>Aculeata</taxon>
        <taxon>Formicoidea</taxon>
        <taxon>Formicidae</taxon>
        <taxon>Myrmicinae</taxon>
        <taxon>Cardiocondyla</taxon>
    </lineage>
</organism>
<evidence type="ECO:0000313" key="2">
    <source>
        <dbReference type="EMBL" id="KAL0125031.1"/>
    </source>
</evidence>
<reference evidence="2 3" key="1">
    <citation type="submission" date="2023-03" db="EMBL/GenBank/DDBJ databases">
        <title>High recombination rates correlate with genetic variation in Cardiocondyla obscurior ants.</title>
        <authorList>
            <person name="Errbii M."/>
        </authorList>
    </citation>
    <scope>NUCLEOTIDE SEQUENCE [LARGE SCALE GENOMIC DNA]</scope>
    <source>
        <strain evidence="2">Alpha-2009</strain>
        <tissue evidence="2">Whole body</tissue>
    </source>
</reference>
<gene>
    <name evidence="2" type="ORF">PUN28_004283</name>
</gene>
<keyword evidence="3" id="KW-1185">Reference proteome</keyword>
<feature type="compositionally biased region" description="Polar residues" evidence="1">
    <location>
        <begin position="167"/>
        <end position="182"/>
    </location>
</feature>